<evidence type="ECO:0000256" key="3">
    <source>
        <dbReference type="ARBA" id="ARBA00023004"/>
    </source>
</evidence>
<keyword evidence="5" id="KW-1133">Transmembrane helix</keyword>
<evidence type="ECO:0000256" key="1">
    <source>
        <dbReference type="ARBA" id="ARBA00022617"/>
    </source>
</evidence>
<accession>A0AA35UPT3</accession>
<organism evidence="7 8">
    <name type="scientific">Brytella acorum</name>
    <dbReference type="NCBI Taxonomy" id="2959299"/>
    <lineage>
        <taxon>Bacteria</taxon>
        <taxon>Pseudomonadati</taxon>
        <taxon>Pseudomonadota</taxon>
        <taxon>Alphaproteobacteria</taxon>
        <taxon>Acetobacterales</taxon>
        <taxon>Acetobacteraceae</taxon>
        <taxon>Brytella</taxon>
    </lineage>
</organism>
<reference evidence="7" key="1">
    <citation type="submission" date="2023-03" db="EMBL/GenBank/DDBJ databases">
        <authorList>
            <person name="Cleenwerck I."/>
        </authorList>
    </citation>
    <scope>NUCLEOTIDE SEQUENCE</scope>
    <source>
        <strain evidence="7">LMG 32879</strain>
    </source>
</reference>
<dbReference type="EMBL" id="CATKSH010000003">
    <property type="protein sequence ID" value="CAI9119890.1"/>
    <property type="molecule type" value="Genomic_DNA"/>
</dbReference>
<dbReference type="Proteomes" id="UP001176960">
    <property type="component" value="Unassembled WGS sequence"/>
</dbReference>
<dbReference type="Pfam" id="PF13442">
    <property type="entry name" value="Cytochrome_CBB3"/>
    <property type="match status" value="1"/>
</dbReference>
<feature type="domain" description="Cytochrome c" evidence="6">
    <location>
        <begin position="17"/>
        <end position="123"/>
    </location>
</feature>
<keyword evidence="5" id="KW-0812">Transmembrane</keyword>
<dbReference type="GO" id="GO:0046872">
    <property type="term" value="F:metal ion binding"/>
    <property type="evidence" value="ECO:0007669"/>
    <property type="project" value="UniProtKB-KW"/>
</dbReference>
<dbReference type="Gene3D" id="1.10.760.10">
    <property type="entry name" value="Cytochrome c-like domain"/>
    <property type="match status" value="1"/>
</dbReference>
<keyword evidence="5" id="KW-0472">Membrane</keyword>
<evidence type="ECO:0000259" key="6">
    <source>
        <dbReference type="PROSITE" id="PS51007"/>
    </source>
</evidence>
<keyword evidence="8" id="KW-1185">Reference proteome</keyword>
<proteinExistence type="predicted"/>
<evidence type="ECO:0000313" key="7">
    <source>
        <dbReference type="EMBL" id="CAI9119890.1"/>
    </source>
</evidence>
<keyword evidence="3 4" id="KW-0408">Iron</keyword>
<dbReference type="InterPro" id="IPR009056">
    <property type="entry name" value="Cyt_c-like_dom"/>
</dbReference>
<comment type="caution">
    <text evidence="7">The sequence shown here is derived from an EMBL/GenBank/DDBJ whole genome shotgun (WGS) entry which is preliminary data.</text>
</comment>
<evidence type="ECO:0000256" key="2">
    <source>
        <dbReference type="ARBA" id="ARBA00022723"/>
    </source>
</evidence>
<dbReference type="PROSITE" id="PS51007">
    <property type="entry name" value="CYTC"/>
    <property type="match status" value="1"/>
</dbReference>
<feature type="transmembrane region" description="Helical" evidence="5">
    <location>
        <begin position="12"/>
        <end position="31"/>
    </location>
</feature>
<evidence type="ECO:0000256" key="5">
    <source>
        <dbReference type="SAM" id="Phobius"/>
    </source>
</evidence>
<keyword evidence="2 4" id="KW-0479">Metal-binding</keyword>
<evidence type="ECO:0000313" key="8">
    <source>
        <dbReference type="Proteomes" id="UP001176960"/>
    </source>
</evidence>
<protein>
    <submittedName>
        <fullName evidence="7">Cytochrome c</fullName>
    </submittedName>
</protein>
<dbReference type="SUPFAM" id="SSF46626">
    <property type="entry name" value="Cytochrome c"/>
    <property type="match status" value="1"/>
</dbReference>
<evidence type="ECO:0000256" key="4">
    <source>
        <dbReference type="PROSITE-ProRule" id="PRU00433"/>
    </source>
</evidence>
<dbReference type="RefSeq" id="WP_289840869.1">
    <property type="nucleotide sequence ID" value="NZ_CATKSH010000003.1"/>
</dbReference>
<dbReference type="GO" id="GO:0020037">
    <property type="term" value="F:heme binding"/>
    <property type="evidence" value="ECO:0007669"/>
    <property type="project" value="InterPro"/>
</dbReference>
<sequence length="166" mass="18442">MKIPSLDRHLRLPLVLALIMVGVFVINRIAVNRDHGFRDYGEQCGICHHGGRGQVSETPPLFGRIDQIASTPEGKHYIIDVLLNGVSGPITANGEHFDWAMPSFRRLSDEQIAGILTWVAAQGGRNATRNTPVFEAQDIARQRLPMHSAVQVRAEREALDQKYALP</sequence>
<name>A0AA35UPT3_9PROT</name>
<gene>
    <name evidence="7" type="ORF">LMG32879_000716</name>
</gene>
<dbReference type="AlphaFoldDB" id="A0AA35UPT3"/>
<dbReference type="InterPro" id="IPR036909">
    <property type="entry name" value="Cyt_c-like_dom_sf"/>
</dbReference>
<dbReference type="GO" id="GO:0009055">
    <property type="term" value="F:electron transfer activity"/>
    <property type="evidence" value="ECO:0007669"/>
    <property type="project" value="InterPro"/>
</dbReference>
<keyword evidence="1 4" id="KW-0349">Heme</keyword>